<reference evidence="2 3" key="1">
    <citation type="submission" date="2019-02" db="EMBL/GenBank/DDBJ databases">
        <authorList>
            <person name="Goldberg S.R."/>
            <person name="Haltli B.A."/>
            <person name="Correa H."/>
            <person name="Russell K.G."/>
        </authorList>
    </citation>
    <scope>NUCLEOTIDE SEQUENCE [LARGE SCALE GENOMIC DNA]</scope>
    <source>
        <strain evidence="2 3">JCM 16186</strain>
    </source>
</reference>
<name>A0ABW9RZ13_9BACT</name>
<organism evidence="2 3">
    <name type="scientific">Fulvivirga kasyanovii</name>
    <dbReference type="NCBI Taxonomy" id="396812"/>
    <lineage>
        <taxon>Bacteria</taxon>
        <taxon>Pseudomonadati</taxon>
        <taxon>Bacteroidota</taxon>
        <taxon>Cytophagia</taxon>
        <taxon>Cytophagales</taxon>
        <taxon>Fulvivirgaceae</taxon>
        <taxon>Fulvivirga</taxon>
    </lineage>
</organism>
<dbReference type="RefSeq" id="WP_155176185.1">
    <property type="nucleotide sequence ID" value="NZ_BAAAFL010000053.1"/>
</dbReference>
<dbReference type="Proteomes" id="UP000798808">
    <property type="component" value="Unassembled WGS sequence"/>
</dbReference>
<evidence type="ECO:0000313" key="3">
    <source>
        <dbReference type="Proteomes" id="UP000798808"/>
    </source>
</evidence>
<dbReference type="EMBL" id="SMLW01000667">
    <property type="protein sequence ID" value="MTI28549.1"/>
    <property type="molecule type" value="Genomic_DNA"/>
</dbReference>
<protein>
    <recommendedName>
        <fullName evidence="4">Tetratricopeptide repeat protein</fullName>
    </recommendedName>
</protein>
<keyword evidence="1" id="KW-0732">Signal</keyword>
<keyword evidence="3" id="KW-1185">Reference proteome</keyword>
<proteinExistence type="predicted"/>
<feature type="chain" id="PRO_5045106202" description="Tetratricopeptide repeat protein" evidence="1">
    <location>
        <begin position="21"/>
        <end position="605"/>
    </location>
</feature>
<comment type="caution">
    <text evidence="2">The sequence shown here is derived from an EMBL/GenBank/DDBJ whole genome shotgun (WGS) entry which is preliminary data.</text>
</comment>
<gene>
    <name evidence="2" type="ORF">E1163_26565</name>
</gene>
<evidence type="ECO:0008006" key="4">
    <source>
        <dbReference type="Google" id="ProtNLM"/>
    </source>
</evidence>
<evidence type="ECO:0000256" key="1">
    <source>
        <dbReference type="SAM" id="SignalP"/>
    </source>
</evidence>
<evidence type="ECO:0000313" key="2">
    <source>
        <dbReference type="EMBL" id="MTI28549.1"/>
    </source>
</evidence>
<accession>A0ABW9RZ13</accession>
<sequence length="605" mass="69034">MKKAILLVIAVSISVCCAEAQSVKYKDLFFLLDTKKYDDAEPFLRQFLKEDKNADHPNANFQMAMVYQEKAKKNDVLLETDILTANIDSAVIFYRNALTYIDEKELKRNDEYYQAYKRRDIRTGKFGIKLADVQFDIEKKIEALNDQKSKVSEAVGYHSKMVESYSAAQEKYKAIHDQSPTRKILYLRADANTLKTLDELKADYVHAVENFEKYKSSIGKISGAGYDQSLIRKEILDYSRDGQTPADYRADIINFWDYAVWVEKAVKIMKDEIFPLREKVVGYDRKLTALEETMLKDSVSVAGGLSALSPKLIVDQLAQYDPEPLPVAVFALRDADLRYRSLLIDHKSYTDSVNVLYKLDVLNNSLNALNDMDSIVNILIGKNLQEESKNYQYYIESQFENIEDFQSFVKGKLDYAIEQKRAKNHELEKMIERSRWLIGGNDSIPLFNLADSMAHYSPLFVGEDLTTGLYFPDSDNVKGYFAKINNARVPKIHVKFDLNKEYFNRENITNITSKSIADEAGHIYYVMMYAPKPEQETYTAVINKIYSSDGLSWTKSVELAAEPMSLAYDAGSGNFIVEYDTKEAGTNGATVPTSLILDKKGNVKE</sequence>
<feature type="signal peptide" evidence="1">
    <location>
        <begin position="1"/>
        <end position="20"/>
    </location>
</feature>